<proteinExistence type="predicted"/>
<comment type="caution">
    <text evidence="2">The sequence shown here is derived from an EMBL/GenBank/DDBJ whole genome shotgun (WGS) entry which is preliminary data.</text>
</comment>
<protein>
    <submittedName>
        <fullName evidence="2">Uncharacterized protein</fullName>
    </submittedName>
</protein>
<evidence type="ECO:0000256" key="1">
    <source>
        <dbReference type="SAM" id="MobiDB-lite"/>
    </source>
</evidence>
<feature type="region of interest" description="Disordered" evidence="1">
    <location>
        <begin position="1"/>
        <end position="147"/>
    </location>
</feature>
<gene>
    <name evidence="2" type="ORF">BaRGS_00013421</name>
</gene>
<name>A0ABD0L6L3_9CAEN</name>
<dbReference type="AlphaFoldDB" id="A0ABD0L6L3"/>
<organism evidence="2 3">
    <name type="scientific">Batillaria attramentaria</name>
    <dbReference type="NCBI Taxonomy" id="370345"/>
    <lineage>
        <taxon>Eukaryota</taxon>
        <taxon>Metazoa</taxon>
        <taxon>Spiralia</taxon>
        <taxon>Lophotrochozoa</taxon>
        <taxon>Mollusca</taxon>
        <taxon>Gastropoda</taxon>
        <taxon>Caenogastropoda</taxon>
        <taxon>Sorbeoconcha</taxon>
        <taxon>Cerithioidea</taxon>
        <taxon>Batillariidae</taxon>
        <taxon>Batillaria</taxon>
    </lineage>
</organism>
<dbReference type="EMBL" id="JACVVK020000076">
    <property type="protein sequence ID" value="KAK7495239.1"/>
    <property type="molecule type" value="Genomic_DNA"/>
</dbReference>
<keyword evidence="3" id="KW-1185">Reference proteome</keyword>
<sequence>LTPDEHAVSPLLPATSAGPPPPYERPGPSQRAPRAYSYGSDEEVDAVASRSAPLLQQGRAPIQHDRVVYDPPWDQINFEQVRPRPHATSESDEDNRHAQQRYSHAGTVPTTVSHQRYICRKVSKVPHPIPSHNTDTPIPPPTPSQYSEDVQLAADALIYREGRPADYTGHGRIL</sequence>
<feature type="non-terminal residue" evidence="2">
    <location>
        <position position="1"/>
    </location>
</feature>
<dbReference type="Proteomes" id="UP001519460">
    <property type="component" value="Unassembled WGS sequence"/>
</dbReference>
<accession>A0ABD0L6L3</accession>
<evidence type="ECO:0000313" key="3">
    <source>
        <dbReference type="Proteomes" id="UP001519460"/>
    </source>
</evidence>
<evidence type="ECO:0000313" key="2">
    <source>
        <dbReference type="EMBL" id="KAK7495239.1"/>
    </source>
</evidence>
<reference evidence="2 3" key="1">
    <citation type="journal article" date="2023" name="Sci. Data">
        <title>Genome assembly of the Korean intertidal mud-creeper Batillaria attramentaria.</title>
        <authorList>
            <person name="Patra A.K."/>
            <person name="Ho P.T."/>
            <person name="Jun S."/>
            <person name="Lee S.J."/>
            <person name="Kim Y."/>
            <person name="Won Y.J."/>
        </authorList>
    </citation>
    <scope>NUCLEOTIDE SEQUENCE [LARGE SCALE GENOMIC DNA]</scope>
    <source>
        <strain evidence="2">Wonlab-2016</strain>
    </source>
</reference>